<evidence type="ECO:0000256" key="1">
    <source>
        <dbReference type="SAM" id="MobiDB-lite"/>
    </source>
</evidence>
<sequence length="311" mass="33316">MAASMALVVGVGAAAPAAALPPGGTGGPGEPAEPVEPVERPVVTEETKRLLVGTGGIVAPPGQLYDEPFPDAPTAGIRKVAASLQVKIKSVSTLVTVPAGLNVGATKISVRYSTPAGSQWVEQDYVNGTGNRFLHHYPAGDGVKRANGLGIRIQQGADVYFIPWEIPVEPLYDVTYGPLRFHELDFCDLVSTADPIIGFRRPGIGFTVVEADMDGSTADVPEFAGTVTEVGSSRGLITHEVGWLENDDPPWWLPLGNDFREPFFLDVLAKGPALLPGTSRRVTFQKTSQDEECTAFFAYDITYKLRTYPYL</sequence>
<evidence type="ECO:0000256" key="2">
    <source>
        <dbReference type="SAM" id="SignalP"/>
    </source>
</evidence>
<name>A0A365HB39_9ACTN</name>
<gene>
    <name evidence="3" type="ORF">DPM19_05650</name>
</gene>
<dbReference type="EMBL" id="QLYX01000002">
    <property type="protein sequence ID" value="RAY16364.1"/>
    <property type="molecule type" value="Genomic_DNA"/>
</dbReference>
<organism evidence="3 4">
    <name type="scientific">Actinomadura craniellae</name>
    <dbReference type="NCBI Taxonomy" id="2231787"/>
    <lineage>
        <taxon>Bacteria</taxon>
        <taxon>Bacillati</taxon>
        <taxon>Actinomycetota</taxon>
        <taxon>Actinomycetes</taxon>
        <taxon>Streptosporangiales</taxon>
        <taxon>Thermomonosporaceae</taxon>
        <taxon>Actinomadura</taxon>
    </lineage>
</organism>
<evidence type="ECO:0000313" key="3">
    <source>
        <dbReference type="EMBL" id="RAY16364.1"/>
    </source>
</evidence>
<keyword evidence="2" id="KW-0732">Signal</keyword>
<feature type="signal peptide" evidence="2">
    <location>
        <begin position="1"/>
        <end position="19"/>
    </location>
</feature>
<keyword evidence="4" id="KW-1185">Reference proteome</keyword>
<dbReference type="Proteomes" id="UP000251891">
    <property type="component" value="Unassembled WGS sequence"/>
</dbReference>
<reference evidence="3 4" key="1">
    <citation type="submission" date="2018-06" db="EMBL/GenBank/DDBJ databases">
        <title>Actinomadura craniellae sp. nov. isolated from marine sponge Craniella sp.</title>
        <authorList>
            <person name="Li L."/>
            <person name="Xu Q.H."/>
            <person name="Lin H.W."/>
            <person name="Lu Y.H."/>
        </authorList>
    </citation>
    <scope>NUCLEOTIDE SEQUENCE [LARGE SCALE GENOMIC DNA]</scope>
    <source>
        <strain evidence="3 4">LHW63021</strain>
    </source>
</reference>
<comment type="caution">
    <text evidence="3">The sequence shown here is derived from an EMBL/GenBank/DDBJ whole genome shotgun (WGS) entry which is preliminary data.</text>
</comment>
<feature type="chain" id="PRO_5016874725" evidence="2">
    <location>
        <begin position="20"/>
        <end position="311"/>
    </location>
</feature>
<protein>
    <submittedName>
        <fullName evidence="3">Uncharacterized protein</fullName>
    </submittedName>
</protein>
<accession>A0A365HB39</accession>
<proteinExistence type="predicted"/>
<feature type="region of interest" description="Disordered" evidence="1">
    <location>
        <begin position="21"/>
        <end position="41"/>
    </location>
</feature>
<evidence type="ECO:0000313" key="4">
    <source>
        <dbReference type="Proteomes" id="UP000251891"/>
    </source>
</evidence>
<dbReference type="AlphaFoldDB" id="A0A365HB39"/>